<evidence type="ECO:0000313" key="1">
    <source>
        <dbReference type="EMBL" id="KAH9480767.1"/>
    </source>
</evidence>
<proteinExistence type="predicted"/>
<dbReference type="Proteomes" id="UP000664032">
    <property type="component" value="Unassembled WGS sequence"/>
</dbReference>
<organism evidence="1 2">
    <name type="scientific">Psilocybe cubensis</name>
    <name type="common">Psychedelic mushroom</name>
    <name type="synonym">Stropharia cubensis</name>
    <dbReference type="NCBI Taxonomy" id="181762"/>
    <lineage>
        <taxon>Eukaryota</taxon>
        <taxon>Fungi</taxon>
        <taxon>Dikarya</taxon>
        <taxon>Basidiomycota</taxon>
        <taxon>Agaricomycotina</taxon>
        <taxon>Agaricomycetes</taxon>
        <taxon>Agaricomycetidae</taxon>
        <taxon>Agaricales</taxon>
        <taxon>Agaricineae</taxon>
        <taxon>Strophariaceae</taxon>
        <taxon>Psilocybe</taxon>
    </lineage>
</organism>
<sequence>MHLGTFAKEDIGEVVRIYYASIWIIEYAMIIYVDDWSRNDNVRGYIIMREDMALICVQSPTWNSEVALVITSSPIYAKWSASEVLGCDLSANYWQRNLRGSNSVYRLSSIFLLFQTCTEREDLKYLVRIIFKYLRSVDLVAPDSKSAWTTESSGSAVAPTPTPLQSESSAAQNSTVAAFKSTPIKNTYSGSGRFASEIVPSASQVKKKMVENIRDHFVGPMPFNELFELLPVTKESLKIKPNFSMDYFSGFVVDEKENTMYDPFIEKIAKINAMPGFKLVNTSNYADRAIVKDMKSKPDLAAYKDTVNLDNVTIYREMELVFEFKPQQNTVDPFDSKATKVSGVVGQVSERPFEATPNGRSQCRGQITNYARIMMHRQHRTHCYVVYIGGCYARIIRFDRSGGLVSERINFKKRGDLLLDFLWYYSQTTDEARGLDTTVRVLPIDDVKAMMARKKLSAWQPASGSKRVYAMDVPEQFVPAKVPAPTMPTPTVADPVKKLHTVYVWGSLSEPNTVIGRATRGYPAWDPSRPEGEDIVFLKDSWRLCGEGMEKETDILQTLNRHGVRNVPKYLYGDDIPGHRTITQDYTEAKWNAGGVAKDVMKRVHIRFIEDVVGLPLWEFENPRQLVVAIHDAIIAHQDAYQLCGILHRDVSLGNILRRRDGKGGVLNDWDLAARYNIETHTPLKDKRQQSRSGTWQFMSIGLLRDPSKVHHCIDDAESFIWALLYCTMRYMKTSIVPIRLQPVMERIFDQVDRDVPGELNKGGAGKQSFVTDDHSSFIDFVVSDNEPLTSLIAKLFKSIILEFRIRLAGSPIHIDKLMIDHQFTREQAQETFDRETNKLGVQLYQLLESTSKEFLNKDWPINAPGWHDYLNPPKAGKGEKHPRSPAAHIEPDNPVDSAYNSSLDGSPSRQPRKKQKHSDNAPYRPSGSAP</sequence>
<reference evidence="1" key="1">
    <citation type="submission" date="2021-10" db="EMBL/GenBank/DDBJ databases">
        <title>Psilocybe cubensis genome.</title>
        <authorList>
            <person name="Mckernan K.J."/>
            <person name="Crawford S."/>
            <person name="Trippe A."/>
            <person name="Kane L.T."/>
            <person name="Mclaughlin S."/>
        </authorList>
    </citation>
    <scope>NUCLEOTIDE SEQUENCE</scope>
    <source>
        <strain evidence="1">MGC-MH-2018</strain>
    </source>
</reference>
<dbReference type="EMBL" id="JAFIQS020000006">
    <property type="protein sequence ID" value="KAH9480767.1"/>
    <property type="molecule type" value="Genomic_DNA"/>
</dbReference>
<protein>
    <submittedName>
        <fullName evidence="1">Uncharacterized protein</fullName>
    </submittedName>
</protein>
<accession>A0ACB8GZA9</accession>
<gene>
    <name evidence="1" type="ORF">JR316_0007367</name>
</gene>
<name>A0ACB8GZA9_PSICU</name>
<comment type="caution">
    <text evidence="1">The sequence shown here is derived from an EMBL/GenBank/DDBJ whole genome shotgun (WGS) entry which is preliminary data.</text>
</comment>
<keyword evidence="2" id="KW-1185">Reference proteome</keyword>
<evidence type="ECO:0000313" key="2">
    <source>
        <dbReference type="Proteomes" id="UP000664032"/>
    </source>
</evidence>